<name>A0A0F9KBS0_9ZZZZ</name>
<dbReference type="AlphaFoldDB" id="A0A0F9KBS0"/>
<proteinExistence type="predicted"/>
<comment type="caution">
    <text evidence="1">The sequence shown here is derived from an EMBL/GenBank/DDBJ whole genome shotgun (WGS) entry which is preliminary data.</text>
</comment>
<dbReference type="EMBL" id="LAZR01009520">
    <property type="protein sequence ID" value="KKM72151.1"/>
    <property type="molecule type" value="Genomic_DNA"/>
</dbReference>
<organism evidence="1">
    <name type="scientific">marine sediment metagenome</name>
    <dbReference type="NCBI Taxonomy" id="412755"/>
    <lineage>
        <taxon>unclassified sequences</taxon>
        <taxon>metagenomes</taxon>
        <taxon>ecological metagenomes</taxon>
    </lineage>
</organism>
<protein>
    <submittedName>
        <fullName evidence="1">Uncharacterized protein</fullName>
    </submittedName>
</protein>
<sequence>MPAVCQRDMKVNQNFVVAYSRLFDFLVRQGGVEEVTEFCELFSDCIAREMTERVRARGLSGAFEYWSYTLPQEGATCKITLDVKEGRQTLEIIMSDCPSVKHLSKPNCIYCKHCDVIYRHLLEPLGYDYYINYNGHGQCRILITESSL</sequence>
<accession>A0A0F9KBS0</accession>
<feature type="non-terminal residue" evidence="1">
    <location>
        <position position="1"/>
    </location>
</feature>
<evidence type="ECO:0000313" key="1">
    <source>
        <dbReference type="EMBL" id="KKM72151.1"/>
    </source>
</evidence>
<reference evidence="1" key="1">
    <citation type="journal article" date="2015" name="Nature">
        <title>Complex archaea that bridge the gap between prokaryotes and eukaryotes.</title>
        <authorList>
            <person name="Spang A."/>
            <person name="Saw J.H."/>
            <person name="Jorgensen S.L."/>
            <person name="Zaremba-Niedzwiedzka K."/>
            <person name="Martijn J."/>
            <person name="Lind A.E."/>
            <person name="van Eijk R."/>
            <person name="Schleper C."/>
            <person name="Guy L."/>
            <person name="Ettema T.J."/>
        </authorList>
    </citation>
    <scope>NUCLEOTIDE SEQUENCE</scope>
</reference>
<gene>
    <name evidence="1" type="ORF">LCGC14_1423330</name>
</gene>